<dbReference type="GO" id="GO:0009736">
    <property type="term" value="P:cytokinin-activated signaling pathway"/>
    <property type="evidence" value="ECO:0007669"/>
    <property type="project" value="InterPro"/>
</dbReference>
<dbReference type="EMBL" id="LAZR01045225">
    <property type="protein sequence ID" value="KKK99386.1"/>
    <property type="molecule type" value="Genomic_DNA"/>
</dbReference>
<sequence>MDTIAIVDDDLISVDTIQALLKNDRYSFLRAYNGKDAQNLLNIAGNQVKSIILDWMMPKMDGIDLLRWIKAQPHLKNIPVVMLTANDTMEHIREGIEAGAYYYLTKPIQGAILQSIVKSAIRDFNLKISLLKKIKEGENVFRLLKDGEFYFKTISEGKGLAINLANTSGIPEAGIGLNELFVNAVEHGNLGITYDEKTLLVNNNIWENEVSRLQALPENRHKSVKVCFHTEPDSITITIEDQGKGFNFDKYLRLDEKRVFDTHGRGIITAVHYLSRLTYTPPGNKITIEFNPNNMYSLEQENPHPDFVDQVPSL</sequence>
<name>A0A0F9CS58_9ZZZZ</name>
<dbReference type="InterPro" id="IPR036890">
    <property type="entry name" value="HATPase_C_sf"/>
</dbReference>
<dbReference type="Gene3D" id="3.40.50.2300">
    <property type="match status" value="1"/>
</dbReference>
<protein>
    <recommendedName>
        <fullName evidence="1">Response regulatory domain-containing protein</fullName>
    </recommendedName>
</protein>
<evidence type="ECO:0000313" key="2">
    <source>
        <dbReference type="EMBL" id="KKK99386.1"/>
    </source>
</evidence>
<comment type="caution">
    <text evidence="2">The sequence shown here is derived from an EMBL/GenBank/DDBJ whole genome shotgun (WGS) entry which is preliminary data.</text>
</comment>
<dbReference type="PANTHER" id="PTHR43874:SF7">
    <property type="entry name" value="TWO-COMPONENT RESPONSE REGULATOR ARR10"/>
    <property type="match status" value="1"/>
</dbReference>
<dbReference type="CDD" id="cd17574">
    <property type="entry name" value="REC_OmpR"/>
    <property type="match status" value="1"/>
</dbReference>
<dbReference type="CDD" id="cd16936">
    <property type="entry name" value="HATPase_RsbW-like"/>
    <property type="match status" value="1"/>
</dbReference>
<dbReference type="Pfam" id="PF00072">
    <property type="entry name" value="Response_reg"/>
    <property type="match status" value="1"/>
</dbReference>
<dbReference type="SMART" id="SM00448">
    <property type="entry name" value="REC"/>
    <property type="match status" value="1"/>
</dbReference>
<dbReference type="AlphaFoldDB" id="A0A0F9CS58"/>
<gene>
    <name evidence="2" type="ORF">LCGC14_2633260</name>
</gene>
<dbReference type="InterPro" id="IPR045279">
    <property type="entry name" value="ARR-like"/>
</dbReference>
<dbReference type="Gene3D" id="3.30.565.10">
    <property type="entry name" value="Histidine kinase-like ATPase, C-terminal domain"/>
    <property type="match status" value="1"/>
</dbReference>
<dbReference type="InterPro" id="IPR001789">
    <property type="entry name" value="Sig_transdc_resp-reg_receiver"/>
</dbReference>
<feature type="domain" description="Response regulatory" evidence="1">
    <location>
        <begin position="3"/>
        <end position="121"/>
    </location>
</feature>
<dbReference type="PROSITE" id="PS50110">
    <property type="entry name" value="RESPONSE_REGULATORY"/>
    <property type="match status" value="1"/>
</dbReference>
<dbReference type="SUPFAM" id="SSF55874">
    <property type="entry name" value="ATPase domain of HSP90 chaperone/DNA topoisomerase II/histidine kinase"/>
    <property type="match status" value="1"/>
</dbReference>
<dbReference type="SUPFAM" id="SSF52172">
    <property type="entry name" value="CheY-like"/>
    <property type="match status" value="1"/>
</dbReference>
<accession>A0A0F9CS58</accession>
<organism evidence="2">
    <name type="scientific">marine sediment metagenome</name>
    <dbReference type="NCBI Taxonomy" id="412755"/>
    <lineage>
        <taxon>unclassified sequences</taxon>
        <taxon>metagenomes</taxon>
        <taxon>ecological metagenomes</taxon>
    </lineage>
</organism>
<reference evidence="2" key="1">
    <citation type="journal article" date="2015" name="Nature">
        <title>Complex archaea that bridge the gap between prokaryotes and eukaryotes.</title>
        <authorList>
            <person name="Spang A."/>
            <person name="Saw J.H."/>
            <person name="Jorgensen S.L."/>
            <person name="Zaremba-Niedzwiedzka K."/>
            <person name="Martijn J."/>
            <person name="Lind A.E."/>
            <person name="van Eijk R."/>
            <person name="Schleper C."/>
            <person name="Guy L."/>
            <person name="Ettema T.J."/>
        </authorList>
    </citation>
    <scope>NUCLEOTIDE SEQUENCE</scope>
</reference>
<dbReference type="GO" id="GO:0000160">
    <property type="term" value="P:phosphorelay signal transduction system"/>
    <property type="evidence" value="ECO:0007669"/>
    <property type="project" value="InterPro"/>
</dbReference>
<dbReference type="PANTHER" id="PTHR43874">
    <property type="entry name" value="TWO-COMPONENT RESPONSE REGULATOR"/>
    <property type="match status" value="1"/>
</dbReference>
<evidence type="ECO:0000259" key="1">
    <source>
        <dbReference type="PROSITE" id="PS50110"/>
    </source>
</evidence>
<proteinExistence type="predicted"/>
<dbReference type="InterPro" id="IPR011006">
    <property type="entry name" value="CheY-like_superfamily"/>
</dbReference>